<reference evidence="4" key="1">
    <citation type="submission" date="2016-06" db="UniProtKB">
        <authorList>
            <consortium name="WormBaseParasite"/>
        </authorList>
    </citation>
    <scope>IDENTIFICATION</scope>
</reference>
<dbReference type="PANTHER" id="PTHR48015:SF16">
    <property type="entry name" value="SERINE_THREONINE-PROTEIN KINASE SULU"/>
    <property type="match status" value="1"/>
</dbReference>
<dbReference type="SMART" id="SM00220">
    <property type="entry name" value="S_TKc"/>
    <property type="match status" value="1"/>
</dbReference>
<dbReference type="Proteomes" id="UP000270296">
    <property type="component" value="Unassembled WGS sequence"/>
</dbReference>
<evidence type="ECO:0000313" key="4">
    <source>
        <dbReference type="WBParaSite" id="SBAD_0001080101-mRNA-1"/>
    </source>
</evidence>
<dbReference type="InterPro" id="IPR000719">
    <property type="entry name" value="Prot_kinase_dom"/>
</dbReference>
<dbReference type="PANTHER" id="PTHR48015">
    <property type="entry name" value="SERINE/THREONINE-PROTEIN KINASE TAO"/>
    <property type="match status" value="1"/>
</dbReference>
<dbReference type="GO" id="GO:0000165">
    <property type="term" value="P:MAPK cascade"/>
    <property type="evidence" value="ECO:0007669"/>
    <property type="project" value="TreeGrafter"/>
</dbReference>
<dbReference type="AlphaFoldDB" id="A0A183J3I7"/>
<dbReference type="WBParaSite" id="SBAD_0001080101-mRNA-1">
    <property type="protein sequence ID" value="SBAD_0001080101-mRNA-1"/>
    <property type="gene ID" value="SBAD_0001080101"/>
</dbReference>
<dbReference type="GO" id="GO:0048812">
    <property type="term" value="P:neuron projection morphogenesis"/>
    <property type="evidence" value="ECO:0007669"/>
    <property type="project" value="TreeGrafter"/>
</dbReference>
<protein>
    <submittedName>
        <fullName evidence="4">Protein kinase domain-containing protein</fullName>
    </submittedName>
</protein>
<gene>
    <name evidence="2" type="ORF">SBAD_LOCUS10435</name>
</gene>
<dbReference type="InterPro" id="IPR011009">
    <property type="entry name" value="Kinase-like_dom_sf"/>
</dbReference>
<dbReference type="Gene3D" id="1.10.510.10">
    <property type="entry name" value="Transferase(Phosphotransferase) domain 1"/>
    <property type="match status" value="1"/>
</dbReference>
<dbReference type="GO" id="GO:0005737">
    <property type="term" value="C:cytoplasm"/>
    <property type="evidence" value="ECO:0007669"/>
    <property type="project" value="TreeGrafter"/>
</dbReference>
<dbReference type="PROSITE" id="PS50011">
    <property type="entry name" value="PROTEIN_KINASE_DOM"/>
    <property type="match status" value="1"/>
</dbReference>
<reference evidence="2 3" key="2">
    <citation type="submission" date="2018-11" db="EMBL/GenBank/DDBJ databases">
        <authorList>
            <consortium name="Pathogen Informatics"/>
        </authorList>
    </citation>
    <scope>NUCLEOTIDE SEQUENCE [LARGE SCALE GENOMIC DNA]</scope>
</reference>
<keyword evidence="3" id="KW-1185">Reference proteome</keyword>
<dbReference type="GO" id="GO:0043408">
    <property type="term" value="P:regulation of MAPK cascade"/>
    <property type="evidence" value="ECO:0007669"/>
    <property type="project" value="TreeGrafter"/>
</dbReference>
<organism evidence="4">
    <name type="scientific">Soboliphyme baturini</name>
    <dbReference type="NCBI Taxonomy" id="241478"/>
    <lineage>
        <taxon>Eukaryota</taxon>
        <taxon>Metazoa</taxon>
        <taxon>Ecdysozoa</taxon>
        <taxon>Nematoda</taxon>
        <taxon>Enoplea</taxon>
        <taxon>Dorylaimia</taxon>
        <taxon>Dioctophymatida</taxon>
        <taxon>Dioctophymatoidea</taxon>
        <taxon>Soboliphymatidae</taxon>
        <taxon>Soboliphyme</taxon>
    </lineage>
</organism>
<dbReference type="InterPro" id="IPR050285">
    <property type="entry name" value="STE20_Ser/Thr_kinase"/>
</dbReference>
<evidence type="ECO:0000259" key="1">
    <source>
        <dbReference type="PROSITE" id="PS50011"/>
    </source>
</evidence>
<evidence type="ECO:0000313" key="3">
    <source>
        <dbReference type="Proteomes" id="UP000270296"/>
    </source>
</evidence>
<dbReference type="EMBL" id="UZAM01014069">
    <property type="protein sequence ID" value="VDP31774.1"/>
    <property type="molecule type" value="Genomic_DNA"/>
</dbReference>
<dbReference type="OrthoDB" id="1668230at2759"/>
<dbReference type="SUPFAM" id="SSF56112">
    <property type="entry name" value="Protein kinase-like (PK-like)"/>
    <property type="match status" value="1"/>
</dbReference>
<evidence type="ECO:0000313" key="2">
    <source>
        <dbReference type="EMBL" id="VDP31774.1"/>
    </source>
</evidence>
<feature type="domain" description="Protein kinase" evidence="1">
    <location>
        <begin position="1"/>
        <end position="171"/>
    </location>
</feature>
<dbReference type="Pfam" id="PF00069">
    <property type="entry name" value="Pkinase"/>
    <property type="match status" value="1"/>
</dbReference>
<name>A0A183J3I7_9BILA</name>
<dbReference type="GO" id="GO:0005524">
    <property type="term" value="F:ATP binding"/>
    <property type="evidence" value="ECO:0007669"/>
    <property type="project" value="InterPro"/>
</dbReference>
<proteinExistence type="predicted"/>
<accession>A0A183J3I7</accession>
<sequence>MRLPLAYSTLSIIGRFQFLKQLDHPHLCAYLDIQRGKYDWLYIVSEHYCTTISSLMNLDDAHRRERIPQIAFEILSGLNYLHQNGIVNGFLCPENVLLNSKGWVKLSHFGLYHLSDKGKNVTFPIGDPFYSAPEMYGNADGVPHSRKCDVWSFALIILELVLERIKIRFSV</sequence>
<dbReference type="GO" id="GO:0004674">
    <property type="term" value="F:protein serine/threonine kinase activity"/>
    <property type="evidence" value="ECO:0007669"/>
    <property type="project" value="TreeGrafter"/>
</dbReference>